<evidence type="ECO:0000313" key="1">
    <source>
        <dbReference type="EMBL" id="WNM56517.1"/>
    </source>
</evidence>
<dbReference type="AlphaFoldDB" id="A0AA96JQJ4"/>
<accession>A0AA96JQJ4</accession>
<gene>
    <name evidence="1" type="ORF">PP769_11040</name>
</gene>
<dbReference type="RefSeq" id="WP_312640109.1">
    <property type="nucleotide sequence ID" value="NZ_CP116967.1"/>
</dbReference>
<name>A0AA96JQJ4_9BACT</name>
<dbReference type="KEGG" id="nall:PP769_11040"/>
<protein>
    <submittedName>
        <fullName evidence="1">Uncharacterized protein</fullName>
    </submittedName>
</protein>
<dbReference type="Proteomes" id="UP001302719">
    <property type="component" value="Chromosome"/>
</dbReference>
<keyword evidence="2" id="KW-1185">Reference proteome</keyword>
<organism evidence="1 2">
    <name type="scientific">Candidatus Nitrospira allomarina</name>
    <dbReference type="NCBI Taxonomy" id="3020900"/>
    <lineage>
        <taxon>Bacteria</taxon>
        <taxon>Pseudomonadati</taxon>
        <taxon>Nitrospirota</taxon>
        <taxon>Nitrospiria</taxon>
        <taxon>Nitrospirales</taxon>
        <taxon>Nitrospiraceae</taxon>
        <taxon>Nitrospira</taxon>
    </lineage>
</organism>
<proteinExistence type="predicted"/>
<evidence type="ECO:0000313" key="2">
    <source>
        <dbReference type="Proteomes" id="UP001302719"/>
    </source>
</evidence>
<sequence length="318" mass="36844">MSNIARILSQLACLKQFKVYSKSETDIRGWVANQSYFIDYDIEPNCFKVRINDHSFFLALANDCDRMARAAFETITNIQSNPTFPKSSSWHFIQSYYSAFFSAHAILRVFGISCNQFDQEHMNKILEQVELFDRANGVSRLEKGFYKLQFNDSTNEIEFKKLKDSHRDTWACFLTLIKELIQKIDQTTGLGDEKIKAINLLSEIKDGLTRSGGSSTGNWLSIIRNDVNYRHSHGLWFPFRRQNLGQYNKENCCTDWLNDSINTFTLTGRKDIEAALILNTLIINLLKNLLWECNERFLNENKIFKNGSLKMLEIIGAH</sequence>
<reference evidence="1 2" key="1">
    <citation type="submission" date="2023-01" db="EMBL/GenBank/DDBJ databases">
        <title>Cultivation and genomic characterization of new, ubiquitous marine nitrite-oxidizing bacteria from the Nitrospirales.</title>
        <authorList>
            <person name="Mueller A.J."/>
            <person name="Daebeler A."/>
            <person name="Herbold C.W."/>
            <person name="Kirkegaard R.H."/>
            <person name="Daims H."/>
        </authorList>
    </citation>
    <scope>NUCLEOTIDE SEQUENCE [LARGE SCALE GENOMIC DNA]</scope>
    <source>
        <strain evidence="1 2">VA</strain>
    </source>
</reference>
<dbReference type="EMBL" id="CP116967">
    <property type="protein sequence ID" value="WNM56517.1"/>
    <property type="molecule type" value="Genomic_DNA"/>
</dbReference>